<reference evidence="1 2" key="1">
    <citation type="journal article" date="2022" name="Int. J. Syst. Evol. Microbiol.">
        <title>Neobacillus kokaensis sp. nov., isolated from soil.</title>
        <authorList>
            <person name="Yuki K."/>
            <person name="Matsubara H."/>
            <person name="Yamaguchi S."/>
        </authorList>
    </citation>
    <scope>NUCLEOTIDE SEQUENCE [LARGE SCALE GENOMIC DNA]</scope>
    <source>
        <strain evidence="1 2">LOB 377</strain>
    </source>
</reference>
<dbReference type="InterPro" id="IPR058676">
    <property type="entry name" value="YuzK"/>
</dbReference>
<sequence length="69" mass="8292">MTKTGGICINQLKLNYTHDMEKAMYSAHGVCFADYSRKLDVRMKVERRREREYLQSQHILTNIEKKLHY</sequence>
<comment type="caution">
    <text evidence="1">The sequence shown here is derived from an EMBL/GenBank/DDBJ whole genome shotgun (WGS) entry which is preliminary data.</text>
</comment>
<name>A0ABQ3MWQ6_9BACI</name>
<protein>
    <submittedName>
        <fullName evidence="1">Uncharacterized protein</fullName>
    </submittedName>
</protein>
<evidence type="ECO:0000313" key="1">
    <source>
        <dbReference type="EMBL" id="GHH96857.1"/>
    </source>
</evidence>
<dbReference type="Pfam" id="PF26149">
    <property type="entry name" value="YuzK"/>
    <property type="match status" value="1"/>
</dbReference>
<dbReference type="EMBL" id="BNDS01000001">
    <property type="protein sequence ID" value="GHH96857.1"/>
    <property type="molecule type" value="Genomic_DNA"/>
</dbReference>
<organism evidence="1 2">
    <name type="scientific">Neobacillus kokaensis</name>
    <dbReference type="NCBI Taxonomy" id="2759023"/>
    <lineage>
        <taxon>Bacteria</taxon>
        <taxon>Bacillati</taxon>
        <taxon>Bacillota</taxon>
        <taxon>Bacilli</taxon>
        <taxon>Bacillales</taxon>
        <taxon>Bacillaceae</taxon>
        <taxon>Neobacillus</taxon>
    </lineage>
</organism>
<gene>
    <name evidence="1" type="ORF">AM1BK_04000</name>
</gene>
<keyword evidence="2" id="KW-1185">Reference proteome</keyword>
<dbReference type="RefSeq" id="WP_191269382.1">
    <property type="nucleotide sequence ID" value="NZ_BNDS01000001.1"/>
</dbReference>
<proteinExistence type="predicted"/>
<evidence type="ECO:0000313" key="2">
    <source>
        <dbReference type="Proteomes" id="UP000637074"/>
    </source>
</evidence>
<accession>A0ABQ3MWQ6</accession>
<dbReference type="Proteomes" id="UP000637074">
    <property type="component" value="Unassembled WGS sequence"/>
</dbReference>